<evidence type="ECO:0000259" key="1">
    <source>
        <dbReference type="Pfam" id="PF01757"/>
    </source>
</evidence>
<protein>
    <recommendedName>
        <fullName evidence="1">Acyltransferase 3 domain-containing protein</fullName>
    </recommendedName>
</protein>
<name>A0A1I8NJT6_MUSDO</name>
<dbReference type="VEuPathDB" id="VectorBase:MDOA016315"/>
<organism evidence="2">
    <name type="scientific">Musca domestica</name>
    <name type="common">House fly</name>
    <dbReference type="NCBI Taxonomy" id="7370"/>
    <lineage>
        <taxon>Eukaryota</taxon>
        <taxon>Metazoa</taxon>
        <taxon>Ecdysozoa</taxon>
        <taxon>Arthropoda</taxon>
        <taxon>Hexapoda</taxon>
        <taxon>Insecta</taxon>
        <taxon>Pterygota</taxon>
        <taxon>Neoptera</taxon>
        <taxon>Endopterygota</taxon>
        <taxon>Diptera</taxon>
        <taxon>Brachycera</taxon>
        <taxon>Muscomorpha</taxon>
        <taxon>Muscoidea</taxon>
        <taxon>Muscidae</taxon>
        <taxon>Musca</taxon>
    </lineage>
</organism>
<dbReference type="InterPro" id="IPR002656">
    <property type="entry name" value="Acyl_transf_3_dom"/>
</dbReference>
<dbReference type="Pfam" id="PF01757">
    <property type="entry name" value="Acyl_transf_3"/>
    <property type="match status" value="1"/>
</dbReference>
<reference evidence="2" key="1">
    <citation type="submission" date="2020-05" db="UniProtKB">
        <authorList>
            <consortium name="EnsemblMetazoa"/>
        </authorList>
    </citation>
    <scope>IDENTIFICATION</scope>
    <source>
        <strain evidence="2">Aabys</strain>
    </source>
</reference>
<dbReference type="InterPro" id="IPR052728">
    <property type="entry name" value="O2_lipid_transport_reg"/>
</dbReference>
<dbReference type="VEuPathDB" id="VectorBase:MDOMA2_000339"/>
<evidence type="ECO:0000313" key="2">
    <source>
        <dbReference type="EnsemblMetazoa" id="MDOA016315-PA"/>
    </source>
</evidence>
<dbReference type="AlphaFoldDB" id="A0A1I8NJT6"/>
<accession>A0A1I8NJT6</accession>
<dbReference type="EnsemblMetazoa" id="MDOA016315-RA">
    <property type="protein sequence ID" value="MDOA016315-PA"/>
    <property type="gene ID" value="MDOA016315"/>
</dbReference>
<dbReference type="GO" id="GO:0016747">
    <property type="term" value="F:acyltransferase activity, transferring groups other than amino-acyl groups"/>
    <property type="evidence" value="ECO:0007669"/>
    <property type="project" value="InterPro"/>
</dbReference>
<feature type="domain" description="Acyltransferase 3" evidence="1">
    <location>
        <begin position="180"/>
        <end position="359"/>
    </location>
</feature>
<dbReference type="PANTHER" id="PTHR11161">
    <property type="entry name" value="O-ACYLTRANSFERASE"/>
    <property type="match status" value="1"/>
</dbReference>
<dbReference type="PANTHER" id="PTHR11161:SF22">
    <property type="entry name" value="ACYLTRANSFERASE 3 DOMAIN-CONTAINING PROTEIN-RELATED"/>
    <property type="match status" value="1"/>
</dbReference>
<proteinExistence type="predicted"/>
<sequence length="361" mass="42619">SRNELPPLYSFDDYDACFVNGTSELASTYCMVYAEIQANDSVELWHKIETHNAYRFNYKNDRLYFGLCLSRCMQFVNESPANDNFTLNNEITQYFEMVHKYPLDLEMRSSYSQMIQECLNEEFERKYHLKLNTFVEYCERRPEQVSLKEKAWRLLTSFSVIRNYYRLTQPYRGEIGQQFAYLDGFRSASTLLVLWIHSFYLQFLPAHNPGYFEDQAKTTVGLMFLNSTVIIEMFMVMSGLLLHLKCSQSAIVTPQSSWKRCLQIFLIIQISHYVRFLPTLIALIGVNSIILTSLADGPYWRHIIEPGRTFGRTTWWKNLLMINNFSPKDTISPHTWYLASNFQIFAVYTMIIIFVLKYPQY</sequence>